<dbReference type="Gene3D" id="3.10.129.10">
    <property type="entry name" value="Hotdog Thioesterase"/>
    <property type="match status" value="1"/>
</dbReference>
<organism evidence="3 4">
    <name type="scientific">Cycloclasticus pugetii</name>
    <dbReference type="NCBI Taxonomy" id="34068"/>
    <lineage>
        <taxon>Bacteria</taxon>
        <taxon>Pseudomonadati</taxon>
        <taxon>Pseudomonadota</taxon>
        <taxon>Gammaproteobacteria</taxon>
        <taxon>Thiotrichales</taxon>
        <taxon>Piscirickettsiaceae</taxon>
        <taxon>Cycloclasticus</taxon>
    </lineage>
</organism>
<dbReference type="EMBL" id="ASHL01000001">
    <property type="protein sequence ID" value="EPD14353.1"/>
    <property type="molecule type" value="Genomic_DNA"/>
</dbReference>
<dbReference type="FunFam" id="3.10.129.10:FF:000004">
    <property type="entry name" value="Tol-pal system-associated acyl-CoA thioesterase"/>
    <property type="match status" value="1"/>
</dbReference>
<evidence type="ECO:0000313" key="4">
    <source>
        <dbReference type="Proteomes" id="UP000015462"/>
    </source>
</evidence>
<dbReference type="Pfam" id="PF13279">
    <property type="entry name" value="4HBT_2"/>
    <property type="match status" value="1"/>
</dbReference>
<dbReference type="NCBIfam" id="TIGR02799">
    <property type="entry name" value="thio_ybgC"/>
    <property type="match status" value="1"/>
</dbReference>
<evidence type="ECO:0000256" key="1">
    <source>
        <dbReference type="ARBA" id="ARBA00005953"/>
    </source>
</evidence>
<gene>
    <name evidence="3" type="ORF">L196_02610</name>
</gene>
<dbReference type="InterPro" id="IPR014166">
    <property type="entry name" value="Tol-Pal_acyl-CoA_thioesterase"/>
</dbReference>
<dbReference type="InterPro" id="IPR029069">
    <property type="entry name" value="HotDog_dom_sf"/>
</dbReference>
<dbReference type="GO" id="GO:0047617">
    <property type="term" value="F:fatty acyl-CoA hydrolase activity"/>
    <property type="evidence" value="ECO:0007669"/>
    <property type="project" value="TreeGrafter"/>
</dbReference>
<dbReference type="PANTHER" id="PTHR31793">
    <property type="entry name" value="4-HYDROXYBENZOYL-COA THIOESTERASE FAMILY MEMBER"/>
    <property type="match status" value="1"/>
</dbReference>
<dbReference type="PANTHER" id="PTHR31793:SF37">
    <property type="entry name" value="ACYL-COA THIOESTER HYDROLASE YBGC"/>
    <property type="match status" value="1"/>
</dbReference>
<dbReference type="InterPro" id="IPR050563">
    <property type="entry name" value="4-hydroxybenzoyl-CoA_TE"/>
</dbReference>
<evidence type="ECO:0000256" key="2">
    <source>
        <dbReference type="ARBA" id="ARBA00022801"/>
    </source>
</evidence>
<evidence type="ECO:0000313" key="3">
    <source>
        <dbReference type="EMBL" id="EPD14353.1"/>
    </source>
</evidence>
<dbReference type="CDD" id="cd00586">
    <property type="entry name" value="4HBT"/>
    <property type="match status" value="1"/>
</dbReference>
<reference evidence="3 4" key="1">
    <citation type="journal article" date="2013" name="Genome Announc.">
        <title>Genome Sequence of the Pyrene- and Fluoranthene-Degrading Bacterium Cycloclasticus sp. Strain PY97M.</title>
        <authorList>
            <person name="Cui Z."/>
            <person name="Xu G."/>
            <person name="Li Q."/>
            <person name="Gao W."/>
            <person name="Zheng L."/>
        </authorList>
    </citation>
    <scope>NUCLEOTIDE SEQUENCE [LARGE SCALE GENOMIC DNA]</scope>
    <source>
        <strain evidence="3 4">PY97M</strain>
    </source>
</reference>
<dbReference type="RefSeq" id="WP_016389861.1">
    <property type="nucleotide sequence ID" value="NZ_JBLIAD010000001.1"/>
</dbReference>
<dbReference type="AlphaFoldDB" id="A0AB33Z543"/>
<name>A0AB33Z543_9GAMM</name>
<sequence>MHDNHQWPIRIYYEDTDMQGIVYYANYLKYLERARTEFLRSNGVEQDVLISEQNVAFAVRAVQMDYLKPAKFNDNLLVLTQIATLKRASLVFQQAIVRADNNREIINKAVIKVACLDAQSMKVKAIPQQMIEQLT</sequence>
<keyword evidence="2" id="KW-0378">Hydrolase</keyword>
<protein>
    <submittedName>
        <fullName evidence="3">Thioesterase family protein</fullName>
    </submittedName>
</protein>
<accession>A0AB33Z543</accession>
<comment type="caution">
    <text evidence="3">The sequence shown here is derived from an EMBL/GenBank/DDBJ whole genome shotgun (WGS) entry which is preliminary data.</text>
</comment>
<dbReference type="NCBIfam" id="TIGR00051">
    <property type="entry name" value="YbgC/FadM family acyl-CoA thioesterase"/>
    <property type="match status" value="1"/>
</dbReference>
<dbReference type="InterPro" id="IPR006684">
    <property type="entry name" value="YbgC/YbaW"/>
</dbReference>
<dbReference type="SUPFAM" id="SSF54637">
    <property type="entry name" value="Thioesterase/thiol ester dehydrase-isomerase"/>
    <property type="match status" value="1"/>
</dbReference>
<keyword evidence="4" id="KW-1185">Reference proteome</keyword>
<dbReference type="Proteomes" id="UP000015462">
    <property type="component" value="Unassembled WGS sequence"/>
</dbReference>
<comment type="similarity">
    <text evidence="1">Belongs to the 4-hydroxybenzoyl-CoA thioesterase family.</text>
</comment>
<dbReference type="PIRSF" id="PIRSF003230">
    <property type="entry name" value="YbgC"/>
    <property type="match status" value="1"/>
</dbReference>
<proteinExistence type="inferred from homology"/>